<name>A0A0W8IDX9_9MICC</name>
<evidence type="ECO:0000313" key="3">
    <source>
        <dbReference type="Proteomes" id="UP000054023"/>
    </source>
</evidence>
<dbReference type="AlphaFoldDB" id="A0A0W8IDX9"/>
<protein>
    <recommendedName>
        <fullName evidence="1">AMIN-like domain-containing protein</fullName>
    </recommendedName>
</protein>
<feature type="domain" description="AMIN-like" evidence="1">
    <location>
        <begin position="4"/>
        <end position="109"/>
    </location>
</feature>
<evidence type="ECO:0000259" key="1">
    <source>
        <dbReference type="Pfam" id="PF24837"/>
    </source>
</evidence>
<evidence type="ECO:0000313" key="2">
    <source>
        <dbReference type="EMBL" id="KUG58165.1"/>
    </source>
</evidence>
<dbReference type="RefSeq" id="WP_058889398.1">
    <property type="nucleotide sequence ID" value="NZ_LQBM01000004.1"/>
</dbReference>
<reference evidence="3" key="1">
    <citation type="submission" date="2015-12" db="EMBL/GenBank/DDBJ databases">
        <authorList>
            <person name="Nair G.R."/>
            <person name="Kaur G."/>
            <person name="Mayilraj S."/>
        </authorList>
    </citation>
    <scope>NUCLEOTIDE SEQUENCE [LARGE SCALE GENOMIC DNA]</scope>
    <source>
        <strain evidence="3">CD08_7</strain>
    </source>
</reference>
<comment type="caution">
    <text evidence="2">The sequence shown here is derived from an EMBL/GenBank/DDBJ whole genome shotgun (WGS) entry which is preliminary data.</text>
</comment>
<dbReference type="Pfam" id="PF24837">
    <property type="entry name" value="AMIN-like"/>
    <property type="match status" value="1"/>
</dbReference>
<accession>A0A0W8IDX9</accession>
<dbReference type="Proteomes" id="UP000054023">
    <property type="component" value="Unassembled WGS sequence"/>
</dbReference>
<dbReference type="InterPro" id="IPR056303">
    <property type="entry name" value="AMIN-like"/>
</dbReference>
<gene>
    <name evidence="2" type="ORF">AVL63_06750</name>
</gene>
<sequence>MLPNSFAVEYSDDPRSMMMEDPIDIPGEAALFFRVSNLHPGHPDDSPAGEELVEFGPEPYPISQSNVFTEIHNGGRFESVGEYYIGLDVEREIRVEALDDPARIIIDVATP</sequence>
<organism evidence="2 3">
    <name type="scientific">Nesterenkonia jeotgali</name>
    <dbReference type="NCBI Taxonomy" id="317018"/>
    <lineage>
        <taxon>Bacteria</taxon>
        <taxon>Bacillati</taxon>
        <taxon>Actinomycetota</taxon>
        <taxon>Actinomycetes</taxon>
        <taxon>Micrococcales</taxon>
        <taxon>Micrococcaceae</taxon>
        <taxon>Nesterenkonia</taxon>
    </lineage>
</organism>
<dbReference type="OrthoDB" id="3393679at2"/>
<dbReference type="EMBL" id="LQBM01000004">
    <property type="protein sequence ID" value="KUG58165.1"/>
    <property type="molecule type" value="Genomic_DNA"/>
</dbReference>
<keyword evidence="3" id="KW-1185">Reference proteome</keyword>
<proteinExistence type="predicted"/>